<protein>
    <submittedName>
        <fullName evidence="3">Lysophospholipase L1</fullName>
    </submittedName>
</protein>
<dbReference type="Pfam" id="PF22753">
    <property type="entry name" value="Ape1_N"/>
    <property type="match status" value="1"/>
</dbReference>
<organism evidence="3 4">
    <name type="scientific">Thorsellia anophelis DSM 18579</name>
    <dbReference type="NCBI Taxonomy" id="1123402"/>
    <lineage>
        <taxon>Bacteria</taxon>
        <taxon>Pseudomonadati</taxon>
        <taxon>Pseudomonadota</taxon>
        <taxon>Gammaproteobacteria</taxon>
        <taxon>Enterobacterales</taxon>
        <taxon>Thorselliaceae</taxon>
        <taxon>Thorsellia</taxon>
    </lineage>
</organism>
<evidence type="ECO:0000313" key="4">
    <source>
        <dbReference type="Proteomes" id="UP000242642"/>
    </source>
</evidence>
<accession>A0A1I0BLY4</accession>
<dbReference type="EMBL" id="FOHV01000008">
    <property type="protein sequence ID" value="SET07284.1"/>
    <property type="molecule type" value="Genomic_DNA"/>
</dbReference>
<dbReference type="Pfam" id="PF13472">
    <property type="entry name" value="Lipase_GDSL_2"/>
    <property type="match status" value="1"/>
</dbReference>
<dbReference type="SUPFAM" id="SSF52266">
    <property type="entry name" value="SGNH hydrolase"/>
    <property type="match status" value="1"/>
</dbReference>
<dbReference type="GO" id="GO:0016788">
    <property type="term" value="F:hydrolase activity, acting on ester bonds"/>
    <property type="evidence" value="ECO:0007669"/>
    <property type="project" value="UniProtKB-ARBA"/>
</dbReference>
<dbReference type="STRING" id="1123402.SAMN02583745_01291"/>
<feature type="domain" description="SGNH hydrolase-type esterase" evidence="1">
    <location>
        <begin position="250"/>
        <end position="405"/>
    </location>
</feature>
<dbReference type="CDD" id="cd01825">
    <property type="entry name" value="SGNH_hydrolase_peri1"/>
    <property type="match status" value="1"/>
</dbReference>
<feature type="domain" description="Peptidoglycan O-acetylesterase N-terminal" evidence="2">
    <location>
        <begin position="112"/>
        <end position="227"/>
    </location>
</feature>
<dbReference type="InterPro" id="IPR013830">
    <property type="entry name" value="SGNH_hydro"/>
</dbReference>
<dbReference type="PROSITE" id="PS51257">
    <property type="entry name" value="PROKAR_LIPOPROTEIN"/>
    <property type="match status" value="1"/>
</dbReference>
<name>A0A1I0BLY4_9GAMM</name>
<dbReference type="InterPro" id="IPR036514">
    <property type="entry name" value="SGNH_hydro_sf"/>
</dbReference>
<dbReference type="Gene3D" id="3.40.50.1110">
    <property type="entry name" value="SGNH hydrolase"/>
    <property type="match status" value="1"/>
</dbReference>
<proteinExistence type="predicted"/>
<evidence type="ECO:0000259" key="2">
    <source>
        <dbReference type="Pfam" id="PF22753"/>
    </source>
</evidence>
<dbReference type="RefSeq" id="WP_093318771.1">
    <property type="nucleotide sequence ID" value="NZ_FOHV01000008.1"/>
</dbReference>
<sequence length="423" mass="47133">MGLNTVKACMKYLMKSKIKIMIAFILTILLLGCQETLTSNESEYGKNQNNSSINQAGNLYNFNINSTVQLQNHFLNANNHRVHILQLGDSHTAADVFTGKVRTILQTKYGDGGIGFIPAADIKGIRSNLVTIETNNSKWEILTSRKEQSSIFPLGGYQVNTQNQSGNIQIKPRKNYVSKINKYEMSILYHSSTDNTIIVNRNKLTIDGKSRNWAWSPFVSNLSLPIQLDVNQSKNLSIGGIFLASEKQNGVVLSTLGINGATAMFWDKWHTSWYNSLKEISPQMVILAYGTNEAYDATLDLNQYKIDLNARIQKLKSLLPNTAFLLIGPPDSMKIKGPMASTQCHSQYANHLAAIIEIQKQVAKKNQIMFWDWQAAMGGPCSIQKWVSKQLAKDDMVHLTAEGYEMSAKSFSADLIKLLGAGQ</sequence>
<reference evidence="4" key="1">
    <citation type="submission" date="2016-10" db="EMBL/GenBank/DDBJ databases">
        <authorList>
            <person name="Varghese N."/>
            <person name="Submissions S."/>
        </authorList>
    </citation>
    <scope>NUCLEOTIDE SEQUENCE [LARGE SCALE GENOMIC DNA]</scope>
    <source>
        <strain evidence="4">DSM 18579</strain>
    </source>
</reference>
<evidence type="ECO:0000313" key="3">
    <source>
        <dbReference type="EMBL" id="SET07284.1"/>
    </source>
</evidence>
<dbReference type="OrthoDB" id="7985403at2"/>
<evidence type="ECO:0000259" key="1">
    <source>
        <dbReference type="Pfam" id="PF13472"/>
    </source>
</evidence>
<dbReference type="Gene3D" id="2.60.120.1360">
    <property type="match status" value="1"/>
</dbReference>
<keyword evidence="4" id="KW-1185">Reference proteome</keyword>
<gene>
    <name evidence="3" type="ORF">SAMN02583745_01291</name>
</gene>
<dbReference type="AlphaFoldDB" id="A0A1I0BLY4"/>
<dbReference type="Proteomes" id="UP000242642">
    <property type="component" value="Unassembled WGS sequence"/>
</dbReference>
<dbReference type="InterPro" id="IPR055041">
    <property type="entry name" value="Ape1_N"/>
</dbReference>